<gene>
    <name evidence="2" type="ORF">RHSIM_Rhsim02G0225100</name>
</gene>
<dbReference type="EMBL" id="WJXA01000002">
    <property type="protein sequence ID" value="KAF7150820.1"/>
    <property type="molecule type" value="Genomic_DNA"/>
</dbReference>
<dbReference type="InterPro" id="IPR050942">
    <property type="entry name" value="F-box_BR-signaling"/>
</dbReference>
<dbReference type="PANTHER" id="PTHR44259">
    <property type="entry name" value="OS07G0183000 PROTEIN-RELATED"/>
    <property type="match status" value="1"/>
</dbReference>
<keyword evidence="3" id="KW-1185">Reference proteome</keyword>
<dbReference type="Proteomes" id="UP000626092">
    <property type="component" value="Unassembled WGS sequence"/>
</dbReference>
<dbReference type="OrthoDB" id="1519185at2759"/>
<reference evidence="2" key="1">
    <citation type="submission" date="2019-11" db="EMBL/GenBank/DDBJ databases">
        <authorList>
            <person name="Liu Y."/>
            <person name="Hou J."/>
            <person name="Li T.-Q."/>
            <person name="Guan C.-H."/>
            <person name="Wu X."/>
            <person name="Wu H.-Z."/>
            <person name="Ling F."/>
            <person name="Zhang R."/>
            <person name="Shi X.-G."/>
            <person name="Ren J.-P."/>
            <person name="Chen E.-F."/>
            <person name="Sun J.-M."/>
        </authorList>
    </citation>
    <scope>NUCLEOTIDE SEQUENCE</scope>
    <source>
        <strain evidence="2">Adult_tree_wgs_1</strain>
        <tissue evidence="2">Leaves</tissue>
    </source>
</reference>
<dbReference type="InterPro" id="IPR005174">
    <property type="entry name" value="KIB1-4_b-propeller"/>
</dbReference>
<dbReference type="Pfam" id="PF03478">
    <property type="entry name" value="Beta-prop_KIB1-4"/>
    <property type="match status" value="1"/>
</dbReference>
<dbReference type="PANTHER" id="PTHR44259:SF108">
    <property type="entry name" value="F-BOX PROTEIN SKIP23-LIKE"/>
    <property type="match status" value="1"/>
</dbReference>
<organism evidence="2 3">
    <name type="scientific">Rhododendron simsii</name>
    <name type="common">Sims's rhododendron</name>
    <dbReference type="NCBI Taxonomy" id="118357"/>
    <lineage>
        <taxon>Eukaryota</taxon>
        <taxon>Viridiplantae</taxon>
        <taxon>Streptophyta</taxon>
        <taxon>Embryophyta</taxon>
        <taxon>Tracheophyta</taxon>
        <taxon>Spermatophyta</taxon>
        <taxon>Magnoliopsida</taxon>
        <taxon>eudicotyledons</taxon>
        <taxon>Gunneridae</taxon>
        <taxon>Pentapetalae</taxon>
        <taxon>asterids</taxon>
        <taxon>Ericales</taxon>
        <taxon>Ericaceae</taxon>
        <taxon>Ericoideae</taxon>
        <taxon>Rhodoreae</taxon>
        <taxon>Rhododendron</taxon>
    </lineage>
</organism>
<name>A0A834LSR1_RHOSS</name>
<evidence type="ECO:0000313" key="3">
    <source>
        <dbReference type="Proteomes" id="UP000626092"/>
    </source>
</evidence>
<accession>A0A834LSR1</accession>
<dbReference type="AlphaFoldDB" id="A0A834LSR1"/>
<comment type="caution">
    <text evidence="2">The sequence shown here is derived from an EMBL/GenBank/DDBJ whole genome shotgun (WGS) entry which is preliminary data.</text>
</comment>
<proteinExistence type="predicted"/>
<evidence type="ECO:0000313" key="2">
    <source>
        <dbReference type="EMBL" id="KAF7150820.1"/>
    </source>
</evidence>
<protein>
    <recommendedName>
        <fullName evidence="1">KIB1-4 beta-propeller domain-containing protein</fullName>
    </recommendedName>
</protein>
<sequence>MFSSIEQKMKKMGTWAEVPVSLRKGGVNRTVNLSEARGKRCLETLGWLVTLAEDCEMNLVHPFTRVQINLPHVTTFNDYHLKSLYIRTSFIRKAVLSSRPEESKDYVLVVLHGDIGHFGFWRPGDKSWTDVEVPILGFCDIIFHEDLLYAVKGHGMVSAFDVLGPYPTRPWFGLGIPDICFGSQKQLFIVESAGVVLVVHQDASLPDFGDDDPFGPDNKERSSVDYPTCRFQVFEFASGTKEWVEIMSLGNNALFLGENASISVDASRFSGMKANSIYYTDNFWHFYQRGGVNTGIYSLEDGSKSPCYKEESFNLTCPPLWVSPSSF</sequence>
<feature type="domain" description="KIB1-4 beta-propeller" evidence="1">
    <location>
        <begin position="30"/>
        <end position="297"/>
    </location>
</feature>
<evidence type="ECO:0000259" key="1">
    <source>
        <dbReference type="Pfam" id="PF03478"/>
    </source>
</evidence>